<evidence type="ECO:0000256" key="7">
    <source>
        <dbReference type="SAM" id="Phobius"/>
    </source>
</evidence>
<comment type="caution">
    <text evidence="8">The sequence shown here is derived from an EMBL/GenBank/DDBJ whole genome shotgun (WGS) entry which is preliminary data.</text>
</comment>
<sequence>MDVDDRAGQAIGRLADAPNEIPPGGWVRIAKRAWRAAGADNVSLVAAGVAFYSLLAVFPGIAALIALFGLVADPAQVEGQFSALSAVLPAEVYQLLSQQMREVASGSGQSLGAGLAGAILLSVWSATRATRSLIAALNIVYDERERRGFLRLNLTAFVVTFSLVLLVAVVLALIVAVPVAMRYVGLGALAQVLVNLVRWPVLAALALTLLAVLYRYGPSRRQARWRWVSVGSSLAVVLWLVASALFSVYVSRFGTYNATYGSIGAVIVLLMWLYLSALITILGAELNAEIERQTARDTTRGEPRPRGERGAYVADHLPDDAPSAD</sequence>
<evidence type="ECO:0000256" key="4">
    <source>
        <dbReference type="ARBA" id="ARBA00022989"/>
    </source>
</evidence>
<dbReference type="GO" id="GO:0005886">
    <property type="term" value="C:plasma membrane"/>
    <property type="evidence" value="ECO:0007669"/>
    <property type="project" value="UniProtKB-SubCell"/>
</dbReference>
<evidence type="ECO:0000256" key="1">
    <source>
        <dbReference type="ARBA" id="ARBA00004651"/>
    </source>
</evidence>
<evidence type="ECO:0000256" key="3">
    <source>
        <dbReference type="ARBA" id="ARBA00022692"/>
    </source>
</evidence>
<keyword evidence="3 7" id="KW-0812">Transmembrane</keyword>
<evidence type="ECO:0000256" key="2">
    <source>
        <dbReference type="ARBA" id="ARBA00022475"/>
    </source>
</evidence>
<feature type="compositionally biased region" description="Basic and acidic residues" evidence="6">
    <location>
        <begin position="294"/>
        <end position="309"/>
    </location>
</feature>
<comment type="subcellular location">
    <subcellularLocation>
        <location evidence="1">Cell membrane</location>
        <topology evidence="1">Multi-pass membrane protein</topology>
    </subcellularLocation>
</comment>
<feature type="transmembrane region" description="Helical" evidence="7">
    <location>
        <begin position="154"/>
        <end position="177"/>
    </location>
</feature>
<dbReference type="EMBL" id="SMDC01000009">
    <property type="protein sequence ID" value="TCW34676.1"/>
    <property type="molecule type" value="Genomic_DNA"/>
</dbReference>
<dbReference type="PANTHER" id="PTHR30213:SF0">
    <property type="entry name" value="UPF0761 MEMBRANE PROTEIN YIHY"/>
    <property type="match status" value="1"/>
</dbReference>
<dbReference type="AlphaFoldDB" id="A0A4R4A846"/>
<reference evidence="8 9" key="1">
    <citation type="submission" date="2019-03" db="EMBL/GenBank/DDBJ databases">
        <title>Genomic Encyclopedia of Type Strains, Phase IV (KMG-IV): sequencing the most valuable type-strain genomes for metagenomic binning, comparative biology and taxonomic classification.</title>
        <authorList>
            <person name="Goeker M."/>
        </authorList>
    </citation>
    <scope>NUCLEOTIDE SEQUENCE [LARGE SCALE GENOMIC DNA]</scope>
    <source>
        <strain evidence="8 9">DSM 203</strain>
    </source>
</reference>
<evidence type="ECO:0000256" key="5">
    <source>
        <dbReference type="ARBA" id="ARBA00023136"/>
    </source>
</evidence>
<dbReference type="RefSeq" id="WP_132230193.1">
    <property type="nucleotide sequence ID" value="NZ_NRRH01000022.1"/>
</dbReference>
<feature type="region of interest" description="Disordered" evidence="6">
    <location>
        <begin position="294"/>
        <end position="325"/>
    </location>
</feature>
<feature type="transmembrane region" description="Helical" evidence="7">
    <location>
        <begin position="49"/>
        <end position="72"/>
    </location>
</feature>
<keyword evidence="5 7" id="KW-0472">Membrane</keyword>
<protein>
    <submittedName>
        <fullName evidence="8">Membrane protein</fullName>
    </submittedName>
</protein>
<accession>A0A4R4A846</accession>
<dbReference type="NCBIfam" id="TIGR00765">
    <property type="entry name" value="yihY_not_rbn"/>
    <property type="match status" value="1"/>
</dbReference>
<dbReference type="Pfam" id="PF03631">
    <property type="entry name" value="Virul_fac_BrkB"/>
    <property type="match status" value="1"/>
</dbReference>
<keyword evidence="4 7" id="KW-1133">Transmembrane helix</keyword>
<keyword evidence="2" id="KW-1003">Cell membrane</keyword>
<gene>
    <name evidence="8" type="ORF">EDC29_10936</name>
</gene>
<evidence type="ECO:0000313" key="9">
    <source>
        <dbReference type="Proteomes" id="UP000295247"/>
    </source>
</evidence>
<evidence type="ECO:0000313" key="8">
    <source>
        <dbReference type="EMBL" id="TCW34676.1"/>
    </source>
</evidence>
<dbReference type="Proteomes" id="UP000295247">
    <property type="component" value="Unassembled WGS sequence"/>
</dbReference>
<organism evidence="8 9">
    <name type="scientific">Marichromatium gracile</name>
    <name type="common">Chromatium gracile</name>
    <dbReference type="NCBI Taxonomy" id="1048"/>
    <lineage>
        <taxon>Bacteria</taxon>
        <taxon>Pseudomonadati</taxon>
        <taxon>Pseudomonadota</taxon>
        <taxon>Gammaproteobacteria</taxon>
        <taxon>Chromatiales</taxon>
        <taxon>Chromatiaceae</taxon>
        <taxon>Marichromatium</taxon>
    </lineage>
</organism>
<dbReference type="InterPro" id="IPR017039">
    <property type="entry name" value="Virul_fac_BrkB"/>
</dbReference>
<feature type="transmembrane region" description="Helical" evidence="7">
    <location>
        <begin position="228"/>
        <end position="250"/>
    </location>
</feature>
<feature type="transmembrane region" description="Helical" evidence="7">
    <location>
        <begin position="197"/>
        <end position="216"/>
    </location>
</feature>
<feature type="transmembrane region" description="Helical" evidence="7">
    <location>
        <begin position="262"/>
        <end position="284"/>
    </location>
</feature>
<dbReference type="PIRSF" id="PIRSF035875">
    <property type="entry name" value="RNase_BN"/>
    <property type="match status" value="1"/>
</dbReference>
<name>A0A4R4A846_MARGR</name>
<dbReference type="PANTHER" id="PTHR30213">
    <property type="entry name" value="INNER MEMBRANE PROTEIN YHJD"/>
    <property type="match status" value="1"/>
</dbReference>
<evidence type="ECO:0000256" key="6">
    <source>
        <dbReference type="SAM" id="MobiDB-lite"/>
    </source>
</evidence>
<proteinExistence type="predicted"/>